<dbReference type="InterPro" id="IPR044822">
    <property type="entry name" value="Myb_DNA-bind_4"/>
</dbReference>
<evidence type="ECO:0000259" key="1">
    <source>
        <dbReference type="Pfam" id="PF13837"/>
    </source>
</evidence>
<feature type="domain" description="Myb/SANT-like DNA-binding" evidence="1">
    <location>
        <begin position="17"/>
        <end position="66"/>
    </location>
</feature>
<protein>
    <recommendedName>
        <fullName evidence="1">Myb/SANT-like DNA-binding domain-containing protein</fullName>
    </recommendedName>
</protein>
<keyword evidence="3" id="KW-1185">Reference proteome</keyword>
<evidence type="ECO:0000313" key="3">
    <source>
        <dbReference type="Proteomes" id="UP001066276"/>
    </source>
</evidence>
<sequence length="246" mass="27199">MGFEVSALVLHTVAVSAHQKKDIWRAIAKEVRTQGAHQRRGTHCRKRWEDIRRCSKKTAEAQLGMTSQRGRDARRTMNPLMFRILAGDFRVSCDSSKGGEGPEEVCTACCYHHGGEGQHHSQRPGLHRQHRRHWSGDHRQSHCPGGHKYRHWSGDHSIVTGQETTARVIAQEGPSIVTGQETTARVIAQEAPSIITGQETTARVIAQEGPSIVTGQETTARVIAQDGTSIITGQKTTESLPRRAQV</sequence>
<organism evidence="2 3">
    <name type="scientific">Pleurodeles waltl</name>
    <name type="common">Iberian ribbed newt</name>
    <dbReference type="NCBI Taxonomy" id="8319"/>
    <lineage>
        <taxon>Eukaryota</taxon>
        <taxon>Metazoa</taxon>
        <taxon>Chordata</taxon>
        <taxon>Craniata</taxon>
        <taxon>Vertebrata</taxon>
        <taxon>Euteleostomi</taxon>
        <taxon>Amphibia</taxon>
        <taxon>Batrachia</taxon>
        <taxon>Caudata</taxon>
        <taxon>Salamandroidea</taxon>
        <taxon>Salamandridae</taxon>
        <taxon>Pleurodelinae</taxon>
        <taxon>Pleurodeles</taxon>
    </lineage>
</organism>
<dbReference type="EMBL" id="JANPWB010000005">
    <property type="protein sequence ID" value="KAJ1189460.1"/>
    <property type="molecule type" value="Genomic_DNA"/>
</dbReference>
<accession>A0AAV7UKB1</accession>
<dbReference type="Proteomes" id="UP001066276">
    <property type="component" value="Chromosome 3_1"/>
</dbReference>
<dbReference type="AlphaFoldDB" id="A0AAV7UKB1"/>
<evidence type="ECO:0000313" key="2">
    <source>
        <dbReference type="EMBL" id="KAJ1189460.1"/>
    </source>
</evidence>
<proteinExistence type="predicted"/>
<comment type="caution">
    <text evidence="2">The sequence shown here is derived from an EMBL/GenBank/DDBJ whole genome shotgun (WGS) entry which is preliminary data.</text>
</comment>
<dbReference type="Pfam" id="PF13837">
    <property type="entry name" value="Myb_DNA-bind_4"/>
    <property type="match status" value="1"/>
</dbReference>
<name>A0AAV7UKB1_PLEWA</name>
<reference evidence="2" key="1">
    <citation type="journal article" date="2022" name="bioRxiv">
        <title>Sequencing and chromosome-scale assembly of the giantPleurodeles waltlgenome.</title>
        <authorList>
            <person name="Brown T."/>
            <person name="Elewa A."/>
            <person name="Iarovenko S."/>
            <person name="Subramanian E."/>
            <person name="Araus A.J."/>
            <person name="Petzold A."/>
            <person name="Susuki M."/>
            <person name="Suzuki K.-i.T."/>
            <person name="Hayashi T."/>
            <person name="Toyoda A."/>
            <person name="Oliveira C."/>
            <person name="Osipova E."/>
            <person name="Leigh N.D."/>
            <person name="Simon A."/>
            <person name="Yun M.H."/>
        </authorList>
    </citation>
    <scope>NUCLEOTIDE SEQUENCE</scope>
    <source>
        <strain evidence="2">20211129_DDA</strain>
        <tissue evidence="2">Liver</tissue>
    </source>
</reference>
<gene>
    <name evidence="2" type="ORF">NDU88_006205</name>
</gene>